<sequence>MPFPWKKNKVTTFSQIVADLHSPKRGVSLVVETGFPTSLIDLFVKNRTRFRKSKSNKPVQPNPDFTDPPPPPPPPPPPSPATTPPHYLNQTVVVNGDEAGISGKVEECETGSGLNIGVVVLVKMFVVLVMIASVERLTVGITVSAFSLVFFEYAGKRVVSPFLNAKMESLCKRVSVSGSGCVCWFQKLLQLKVEKGNSEVQSVQLGSIDEIEVVESKSEVGIFCEEGFFVDENESSIKVMESCGISECKSKGSSRSGRFKSKFVKKLLSKKFLRSKKEKEVEKITKEVSEVESTSEVSSVIDEHKLDSFEIEEEDSSLLIGTKLECVRDNGVEVNCGITYSQKSLLIIALVGLVMGRFQALVLTITWCVILKFVKILWRSQNVPHIKCSTPKS</sequence>
<keyword evidence="2" id="KW-0472">Membrane</keyword>
<reference evidence="3 4" key="1">
    <citation type="submission" date="2024-03" db="EMBL/GenBank/DDBJ databases">
        <authorList>
            <person name="Martinez-Hernandez J."/>
        </authorList>
    </citation>
    <scope>NUCLEOTIDE SEQUENCE [LARGE SCALE GENOMIC DNA]</scope>
</reference>
<evidence type="ECO:0008006" key="5">
    <source>
        <dbReference type="Google" id="ProtNLM"/>
    </source>
</evidence>
<gene>
    <name evidence="3" type="ORF">LLUT_LOCUS2078</name>
</gene>
<evidence type="ECO:0000313" key="3">
    <source>
        <dbReference type="EMBL" id="CAL0301018.1"/>
    </source>
</evidence>
<comment type="caution">
    <text evidence="3">The sequence shown here is derived from an EMBL/GenBank/DDBJ whole genome shotgun (WGS) entry which is preliminary data.</text>
</comment>
<feature type="transmembrane region" description="Helical" evidence="2">
    <location>
        <begin position="345"/>
        <end position="371"/>
    </location>
</feature>
<evidence type="ECO:0000256" key="1">
    <source>
        <dbReference type="SAM" id="MobiDB-lite"/>
    </source>
</evidence>
<dbReference type="PANTHER" id="PTHR36381">
    <property type="entry name" value="ETHYLENE-REGULATED TRANSCRIPT 2 (ERT2)"/>
    <property type="match status" value="1"/>
</dbReference>
<organism evidence="3 4">
    <name type="scientific">Lupinus luteus</name>
    <name type="common">European yellow lupine</name>
    <dbReference type="NCBI Taxonomy" id="3873"/>
    <lineage>
        <taxon>Eukaryota</taxon>
        <taxon>Viridiplantae</taxon>
        <taxon>Streptophyta</taxon>
        <taxon>Embryophyta</taxon>
        <taxon>Tracheophyta</taxon>
        <taxon>Spermatophyta</taxon>
        <taxon>Magnoliopsida</taxon>
        <taxon>eudicotyledons</taxon>
        <taxon>Gunneridae</taxon>
        <taxon>Pentapetalae</taxon>
        <taxon>rosids</taxon>
        <taxon>fabids</taxon>
        <taxon>Fabales</taxon>
        <taxon>Fabaceae</taxon>
        <taxon>Papilionoideae</taxon>
        <taxon>50 kb inversion clade</taxon>
        <taxon>genistoids sensu lato</taxon>
        <taxon>core genistoids</taxon>
        <taxon>Genisteae</taxon>
        <taxon>Lupinus</taxon>
    </lineage>
</organism>
<dbReference type="AlphaFoldDB" id="A0AAV1VVK6"/>
<dbReference type="EMBL" id="CAXHTB010000002">
    <property type="protein sequence ID" value="CAL0301018.1"/>
    <property type="molecule type" value="Genomic_DNA"/>
</dbReference>
<keyword evidence="2" id="KW-1133">Transmembrane helix</keyword>
<evidence type="ECO:0000256" key="2">
    <source>
        <dbReference type="SAM" id="Phobius"/>
    </source>
</evidence>
<feature type="region of interest" description="Disordered" evidence="1">
    <location>
        <begin position="51"/>
        <end position="86"/>
    </location>
</feature>
<protein>
    <recommendedName>
        <fullName evidence="5">Transmembrane protein</fullName>
    </recommendedName>
</protein>
<dbReference type="Proteomes" id="UP001497480">
    <property type="component" value="Unassembled WGS sequence"/>
</dbReference>
<accession>A0AAV1VVK6</accession>
<keyword evidence="4" id="KW-1185">Reference proteome</keyword>
<dbReference type="PANTHER" id="PTHR36381:SF1">
    <property type="entry name" value="ETHYLENE-REGULATED TRANSCRIPT 2 (ERT2)"/>
    <property type="match status" value="1"/>
</dbReference>
<name>A0AAV1VVK6_LUPLU</name>
<feature type="compositionally biased region" description="Pro residues" evidence="1">
    <location>
        <begin position="66"/>
        <end position="83"/>
    </location>
</feature>
<keyword evidence="2" id="KW-0812">Transmembrane</keyword>
<proteinExistence type="predicted"/>
<evidence type="ECO:0000313" key="4">
    <source>
        <dbReference type="Proteomes" id="UP001497480"/>
    </source>
</evidence>
<dbReference type="SUPFAM" id="SSF101447">
    <property type="entry name" value="Formin homology 2 domain (FH2 domain)"/>
    <property type="match status" value="1"/>
</dbReference>